<dbReference type="Proteomes" id="UP000827872">
    <property type="component" value="Linkage Group LG15"/>
</dbReference>
<comment type="caution">
    <text evidence="1">The sequence shown here is derived from an EMBL/GenBank/DDBJ whole genome shotgun (WGS) entry which is preliminary data.</text>
</comment>
<name>A0ACB8EX77_9SAUR</name>
<gene>
    <name evidence="1" type="ORF">K3G42_013421</name>
</gene>
<organism evidence="1 2">
    <name type="scientific">Sphaerodactylus townsendi</name>
    <dbReference type="NCBI Taxonomy" id="933632"/>
    <lineage>
        <taxon>Eukaryota</taxon>
        <taxon>Metazoa</taxon>
        <taxon>Chordata</taxon>
        <taxon>Craniata</taxon>
        <taxon>Vertebrata</taxon>
        <taxon>Euteleostomi</taxon>
        <taxon>Lepidosauria</taxon>
        <taxon>Squamata</taxon>
        <taxon>Bifurcata</taxon>
        <taxon>Gekkota</taxon>
        <taxon>Sphaerodactylidae</taxon>
        <taxon>Sphaerodactylus</taxon>
    </lineage>
</organism>
<keyword evidence="2" id="KW-1185">Reference proteome</keyword>
<evidence type="ECO:0000313" key="1">
    <source>
        <dbReference type="EMBL" id="KAH7997113.1"/>
    </source>
</evidence>
<dbReference type="EMBL" id="CM037628">
    <property type="protein sequence ID" value="KAH7997113.1"/>
    <property type="molecule type" value="Genomic_DNA"/>
</dbReference>
<protein>
    <submittedName>
        <fullName evidence="1">Uncharacterized protein</fullName>
    </submittedName>
</protein>
<reference evidence="1" key="1">
    <citation type="submission" date="2021-08" db="EMBL/GenBank/DDBJ databases">
        <title>The first chromosome-level gecko genome reveals the dynamic sex chromosomes of Neotropical dwarf geckos (Sphaerodactylidae: Sphaerodactylus).</title>
        <authorList>
            <person name="Pinto B.J."/>
            <person name="Keating S.E."/>
            <person name="Gamble T."/>
        </authorList>
    </citation>
    <scope>NUCLEOTIDE SEQUENCE</scope>
    <source>
        <strain evidence="1">TG3544</strain>
    </source>
</reference>
<accession>A0ACB8EX77</accession>
<sequence length="136" mass="15156">MSPGRGGSRSPPSVYVLPPPAEQLALRETATVTCLLKDFYPNDIFVRWMRNDEPVAPSEYYTSDQPMQGNQEQKRCRLHTLNVKEQDWSYGATYTCVVGHEALPLQTTQKTVDKNTGKPTLVNVSLVLSDVASSCH</sequence>
<proteinExistence type="predicted"/>
<evidence type="ECO:0000313" key="2">
    <source>
        <dbReference type="Proteomes" id="UP000827872"/>
    </source>
</evidence>